<evidence type="ECO:0000256" key="6">
    <source>
        <dbReference type="ARBA" id="ARBA00044538"/>
    </source>
</evidence>
<protein>
    <recommendedName>
        <fullName evidence="6">Ribosomal processing cysteine protease Prp</fullName>
    </recommendedName>
</protein>
<keyword evidence="4" id="KW-0788">Thiol protease</keyword>
<dbReference type="PANTHER" id="PTHR39178:SF1">
    <property type="entry name" value="RIBOSOMAL-PROCESSING CYSTEINE PROTEASE PRP"/>
    <property type="match status" value="1"/>
</dbReference>
<evidence type="ECO:0000256" key="2">
    <source>
        <dbReference type="ARBA" id="ARBA00022670"/>
    </source>
</evidence>
<dbReference type="GO" id="GO:0006508">
    <property type="term" value="P:proteolysis"/>
    <property type="evidence" value="ECO:0007669"/>
    <property type="project" value="UniProtKB-KW"/>
</dbReference>
<keyword evidence="3" id="KW-0378">Hydrolase</keyword>
<accession>A0A1T5KLV1</accession>
<dbReference type="PANTHER" id="PTHR39178">
    <property type="entry name" value="HYPOTHETICAL RIBOSOME-ASSOCIATED PROTEIN"/>
    <property type="match status" value="1"/>
</dbReference>
<evidence type="ECO:0000313" key="7">
    <source>
        <dbReference type="EMBL" id="SKC64633.1"/>
    </source>
</evidence>
<name>A0A1T5KLV1_9FIRM</name>
<dbReference type="InterPro" id="IPR036764">
    <property type="entry name" value="Peptidase_Prp_sf"/>
</dbReference>
<sequence>MITIRIIQNENKDIISFSVEGHADADEYGKDIVCASISILTQTSVLALYEVADIDIVYEMEDGWLYCQIPDNIDSLKRERANIILDTMLIGIKGTLEMYSEYIKLQYEEV</sequence>
<dbReference type="Gene3D" id="3.30.70.1490">
    <property type="entry name" value="Cysteine protease Prp"/>
    <property type="match status" value="1"/>
</dbReference>
<dbReference type="SUPFAM" id="SSF118010">
    <property type="entry name" value="TM1457-like"/>
    <property type="match status" value="1"/>
</dbReference>
<dbReference type="InterPro" id="IPR007422">
    <property type="entry name" value="Peptidase_Prp"/>
</dbReference>
<dbReference type="GO" id="GO:0042254">
    <property type="term" value="P:ribosome biogenesis"/>
    <property type="evidence" value="ECO:0007669"/>
    <property type="project" value="UniProtKB-KW"/>
</dbReference>
<evidence type="ECO:0000256" key="5">
    <source>
        <dbReference type="ARBA" id="ARBA00044503"/>
    </source>
</evidence>
<reference evidence="7 8" key="1">
    <citation type="submission" date="2017-02" db="EMBL/GenBank/DDBJ databases">
        <authorList>
            <person name="Peterson S.W."/>
        </authorList>
    </citation>
    <scope>NUCLEOTIDE SEQUENCE [LARGE SCALE GENOMIC DNA]</scope>
    <source>
        <strain evidence="7 8">M1</strain>
    </source>
</reference>
<evidence type="ECO:0000256" key="4">
    <source>
        <dbReference type="ARBA" id="ARBA00022807"/>
    </source>
</evidence>
<dbReference type="Proteomes" id="UP000190285">
    <property type="component" value="Unassembled WGS sequence"/>
</dbReference>
<dbReference type="AlphaFoldDB" id="A0A1T5KLV1"/>
<dbReference type="CDD" id="cd16332">
    <property type="entry name" value="Prp-like"/>
    <property type="match status" value="1"/>
</dbReference>
<evidence type="ECO:0000313" key="8">
    <source>
        <dbReference type="Proteomes" id="UP000190285"/>
    </source>
</evidence>
<keyword evidence="8" id="KW-1185">Reference proteome</keyword>
<dbReference type="EMBL" id="FUZT01000004">
    <property type="protein sequence ID" value="SKC64633.1"/>
    <property type="molecule type" value="Genomic_DNA"/>
</dbReference>
<dbReference type="RefSeq" id="WP_079491198.1">
    <property type="nucleotide sequence ID" value="NZ_FUZT01000004.1"/>
</dbReference>
<dbReference type="STRING" id="36842.SAMN02194393_01946"/>
<organism evidence="7 8">
    <name type="scientific">Maledivibacter halophilus</name>
    <dbReference type="NCBI Taxonomy" id="36842"/>
    <lineage>
        <taxon>Bacteria</taxon>
        <taxon>Bacillati</taxon>
        <taxon>Bacillota</taxon>
        <taxon>Clostridia</taxon>
        <taxon>Peptostreptococcales</taxon>
        <taxon>Caminicellaceae</taxon>
        <taxon>Maledivibacter</taxon>
    </lineage>
</organism>
<dbReference type="Pfam" id="PF04327">
    <property type="entry name" value="Peptidase_Prp"/>
    <property type="match status" value="1"/>
</dbReference>
<evidence type="ECO:0000256" key="1">
    <source>
        <dbReference type="ARBA" id="ARBA00022517"/>
    </source>
</evidence>
<dbReference type="GO" id="GO:0008234">
    <property type="term" value="F:cysteine-type peptidase activity"/>
    <property type="evidence" value="ECO:0007669"/>
    <property type="project" value="UniProtKB-KW"/>
</dbReference>
<keyword evidence="2" id="KW-0645">Protease</keyword>
<dbReference type="OrthoDB" id="48998at2"/>
<comment type="similarity">
    <text evidence="5">Belongs to the Prp family.</text>
</comment>
<proteinExistence type="inferred from homology"/>
<keyword evidence="1" id="KW-0690">Ribosome biogenesis</keyword>
<evidence type="ECO:0000256" key="3">
    <source>
        <dbReference type="ARBA" id="ARBA00022801"/>
    </source>
</evidence>
<gene>
    <name evidence="7" type="ORF">SAMN02194393_01946</name>
</gene>